<proteinExistence type="predicted"/>
<evidence type="ECO:0000313" key="3">
    <source>
        <dbReference type="Proteomes" id="UP000054279"/>
    </source>
</evidence>
<keyword evidence="1" id="KW-0732">Signal</keyword>
<dbReference type="AlphaFoldDB" id="A0A0C9USM5"/>
<organism evidence="2 3">
    <name type="scientific">Sphaerobolus stellatus (strain SS14)</name>
    <dbReference type="NCBI Taxonomy" id="990650"/>
    <lineage>
        <taxon>Eukaryota</taxon>
        <taxon>Fungi</taxon>
        <taxon>Dikarya</taxon>
        <taxon>Basidiomycota</taxon>
        <taxon>Agaricomycotina</taxon>
        <taxon>Agaricomycetes</taxon>
        <taxon>Phallomycetidae</taxon>
        <taxon>Geastrales</taxon>
        <taxon>Sphaerobolaceae</taxon>
        <taxon>Sphaerobolus</taxon>
    </lineage>
</organism>
<dbReference type="Proteomes" id="UP000054279">
    <property type="component" value="Unassembled WGS sequence"/>
</dbReference>
<keyword evidence="3" id="KW-1185">Reference proteome</keyword>
<accession>A0A0C9USM5</accession>
<evidence type="ECO:0000313" key="2">
    <source>
        <dbReference type="EMBL" id="KIJ45843.1"/>
    </source>
</evidence>
<feature type="chain" id="PRO_5002204311" evidence="1">
    <location>
        <begin position="29"/>
        <end position="260"/>
    </location>
</feature>
<feature type="signal peptide" evidence="1">
    <location>
        <begin position="1"/>
        <end position="28"/>
    </location>
</feature>
<gene>
    <name evidence="2" type="ORF">M422DRAFT_46432</name>
</gene>
<sequence length="260" mass="29073">MARLSFFVNLLLTKELIAILLRVTPVDSKLSKFLETVKKTVVPCQRVSAKPYRENLPFVTSSLAMIISRCYFAYKIPFAPTMEALESLRNELASIGPIKINFGTLRIPPPLSTTHPNSADPNLVGRMWLEANGDASELEKLGNIYSAYRSGSLTAYHPSYHSYLRTDTIGTKLHTSNIIKNAPTPPLGYRAPLIARVNTLFDLTTFQEALKEYGVSESLLETRGVKLDLGSFEVREIVVQKIHADSIIHAEDESFFKIQL</sequence>
<dbReference type="EMBL" id="KN837110">
    <property type="protein sequence ID" value="KIJ45843.1"/>
    <property type="molecule type" value="Genomic_DNA"/>
</dbReference>
<dbReference type="HOGENOM" id="CLU_1070271_0_0_1"/>
<reference evidence="2 3" key="1">
    <citation type="submission" date="2014-06" db="EMBL/GenBank/DDBJ databases">
        <title>Evolutionary Origins and Diversification of the Mycorrhizal Mutualists.</title>
        <authorList>
            <consortium name="DOE Joint Genome Institute"/>
            <consortium name="Mycorrhizal Genomics Consortium"/>
            <person name="Kohler A."/>
            <person name="Kuo A."/>
            <person name="Nagy L.G."/>
            <person name="Floudas D."/>
            <person name="Copeland A."/>
            <person name="Barry K.W."/>
            <person name="Cichocki N."/>
            <person name="Veneault-Fourrey C."/>
            <person name="LaButti K."/>
            <person name="Lindquist E.A."/>
            <person name="Lipzen A."/>
            <person name="Lundell T."/>
            <person name="Morin E."/>
            <person name="Murat C."/>
            <person name="Riley R."/>
            <person name="Ohm R."/>
            <person name="Sun H."/>
            <person name="Tunlid A."/>
            <person name="Henrissat B."/>
            <person name="Grigoriev I.V."/>
            <person name="Hibbett D.S."/>
            <person name="Martin F."/>
        </authorList>
    </citation>
    <scope>NUCLEOTIDE SEQUENCE [LARGE SCALE GENOMIC DNA]</scope>
    <source>
        <strain evidence="2 3">SS14</strain>
    </source>
</reference>
<name>A0A0C9USM5_SPHS4</name>
<protein>
    <submittedName>
        <fullName evidence="2">Unplaced genomic scaffold SPHSTscaffold_35, whole genome shotgun sequence</fullName>
    </submittedName>
</protein>
<evidence type="ECO:0000256" key="1">
    <source>
        <dbReference type="SAM" id="SignalP"/>
    </source>
</evidence>